<dbReference type="OrthoDB" id="1607513at2759"/>
<dbReference type="SUPFAM" id="SSF53098">
    <property type="entry name" value="Ribonuclease H-like"/>
    <property type="match status" value="1"/>
</dbReference>
<proteinExistence type="predicted"/>
<evidence type="ECO:0000256" key="1">
    <source>
        <dbReference type="SAM" id="MobiDB-lite"/>
    </source>
</evidence>
<dbReference type="EMBL" id="JAAPAO010000173">
    <property type="protein sequence ID" value="KAF4669305.1"/>
    <property type="molecule type" value="Genomic_DNA"/>
</dbReference>
<name>A0A7J6MCM4_PERCH</name>
<dbReference type="AlphaFoldDB" id="A0A7J6MCM4"/>
<feature type="compositionally biased region" description="Basic and acidic residues" evidence="1">
    <location>
        <begin position="173"/>
        <end position="184"/>
    </location>
</feature>
<protein>
    <submittedName>
        <fullName evidence="2">Uncharacterized protein</fullName>
    </submittedName>
</protein>
<sequence length="356" mass="39751">AIEKKMVELDACEDYSNPALILRRWSILFKKAGHLEFTRIVEVEGFLSEESSAGNSLRLKVYLSKLLDVWTRAKKESVVSLVAHYIHPADPENPSLTGSIQTKVALACTDSGSNMVKCFSDLIDSGTMALLKQWLPCAAHRLHGLGLYKTKRSEKTGIYGHRTAEDGLAQAEEPLKEIDPKEPTEGEDSTNVNNDALLMEAEEGIEQNEPDWGLEGDDEAFRAGVETTGRVTRIQASAKHSIDRVRALISLLRKSTTARDIMNDVREKFPPAAKGGTAYCGDTVTRWNSTLAMIKQILDYKLQYEEFQRSVESTLPPESPVYKVVENCRLSHTDYRVLQAVYDALIPFKLFKLLTG</sequence>
<reference evidence="2 3" key="1">
    <citation type="submission" date="2020-04" db="EMBL/GenBank/DDBJ databases">
        <title>Perkinsus chesapeaki whole genome sequence.</title>
        <authorList>
            <person name="Bogema D.R."/>
        </authorList>
    </citation>
    <scope>NUCLEOTIDE SEQUENCE [LARGE SCALE GENOMIC DNA]</scope>
    <source>
        <strain evidence="2">ATCC PRA-425</strain>
    </source>
</reference>
<comment type="caution">
    <text evidence="2">The sequence shown here is derived from an EMBL/GenBank/DDBJ whole genome shotgun (WGS) entry which is preliminary data.</text>
</comment>
<dbReference type="Proteomes" id="UP000591131">
    <property type="component" value="Unassembled WGS sequence"/>
</dbReference>
<feature type="non-terminal residue" evidence="2">
    <location>
        <position position="1"/>
    </location>
</feature>
<evidence type="ECO:0000313" key="3">
    <source>
        <dbReference type="Proteomes" id="UP000591131"/>
    </source>
</evidence>
<evidence type="ECO:0000313" key="2">
    <source>
        <dbReference type="EMBL" id="KAF4669305.1"/>
    </source>
</evidence>
<feature type="region of interest" description="Disordered" evidence="1">
    <location>
        <begin position="164"/>
        <end position="192"/>
    </location>
</feature>
<gene>
    <name evidence="2" type="ORF">FOL47_002609</name>
</gene>
<accession>A0A7J6MCM4</accession>
<keyword evidence="3" id="KW-1185">Reference proteome</keyword>
<organism evidence="2 3">
    <name type="scientific">Perkinsus chesapeaki</name>
    <name type="common">Clam parasite</name>
    <name type="synonym">Perkinsus andrewsi</name>
    <dbReference type="NCBI Taxonomy" id="330153"/>
    <lineage>
        <taxon>Eukaryota</taxon>
        <taxon>Sar</taxon>
        <taxon>Alveolata</taxon>
        <taxon>Perkinsozoa</taxon>
        <taxon>Perkinsea</taxon>
        <taxon>Perkinsida</taxon>
        <taxon>Perkinsidae</taxon>
        <taxon>Perkinsus</taxon>
    </lineage>
</organism>
<dbReference type="InterPro" id="IPR012337">
    <property type="entry name" value="RNaseH-like_sf"/>
</dbReference>